<keyword evidence="2" id="KW-0805">Transcription regulation</keyword>
<dbReference type="AlphaFoldDB" id="A0A0R2JMJ2"/>
<comment type="similarity">
    <text evidence="1">Belongs to the LysR transcriptional regulatory family.</text>
</comment>
<evidence type="ECO:0000256" key="4">
    <source>
        <dbReference type="ARBA" id="ARBA00023163"/>
    </source>
</evidence>
<dbReference type="InterPro" id="IPR005119">
    <property type="entry name" value="LysR_subst-bd"/>
</dbReference>
<evidence type="ECO:0000313" key="6">
    <source>
        <dbReference type="EMBL" id="KRN78415.1"/>
    </source>
</evidence>
<dbReference type="InterPro" id="IPR036388">
    <property type="entry name" value="WH-like_DNA-bd_sf"/>
</dbReference>
<accession>A0A0R2JMJ2</accession>
<dbReference type="Pfam" id="PF00126">
    <property type="entry name" value="HTH_1"/>
    <property type="match status" value="1"/>
</dbReference>
<evidence type="ECO:0000259" key="5">
    <source>
        <dbReference type="PROSITE" id="PS50931"/>
    </source>
</evidence>
<dbReference type="GeneID" id="61249712"/>
<evidence type="ECO:0000256" key="2">
    <source>
        <dbReference type="ARBA" id="ARBA00023015"/>
    </source>
</evidence>
<dbReference type="RefSeq" id="WP_054646759.1">
    <property type="nucleotide sequence ID" value="NZ_FUXS01000008.1"/>
</dbReference>
<dbReference type="Pfam" id="PF03466">
    <property type="entry name" value="LysR_substrate"/>
    <property type="match status" value="1"/>
</dbReference>
<dbReference type="GO" id="GO:0003700">
    <property type="term" value="F:DNA-binding transcription factor activity"/>
    <property type="evidence" value="ECO:0007669"/>
    <property type="project" value="InterPro"/>
</dbReference>
<dbReference type="EMBL" id="JQBT01000034">
    <property type="protein sequence ID" value="KRN78415.1"/>
    <property type="molecule type" value="Genomic_DNA"/>
</dbReference>
<keyword evidence="4" id="KW-0804">Transcription</keyword>
<protein>
    <submittedName>
        <fullName evidence="6">LysR family transcriptional regulator</fullName>
    </submittedName>
</protein>
<dbReference type="SUPFAM" id="SSF53850">
    <property type="entry name" value="Periplasmic binding protein-like II"/>
    <property type="match status" value="1"/>
</dbReference>
<dbReference type="InterPro" id="IPR000847">
    <property type="entry name" value="LysR_HTH_N"/>
</dbReference>
<sequence>MNLQSLQYFEKLIELQNYSSVADYFNVYQSTVSMGIKRLEKDLGCRLVIHNFKRNELILTSAGKALHKYAKVMVGQLPLINNDLKKYQQQLNLELGMPPMVDNTYFPKVAMNLSNSMLLNLKIVDRTSKELLRLLKRDELNMAVVASVKPIKLKDFHSEILAKDKFKLIVSKQSSLVNKKKIELKDLDSQKVIQMDDGFIQADVINEIKKKYPDALDVIYRTKDPELIKELVSANVGISMILGEEIDEKDDLLTIDLDCYNIPDVYISLIWRTSRKINERTQKLINTVVDSIKVS</sequence>
<comment type="caution">
    <text evidence="6">The sequence shown here is derived from an EMBL/GenBank/DDBJ whole genome shotgun (WGS) entry which is preliminary data.</text>
</comment>
<evidence type="ECO:0000313" key="7">
    <source>
        <dbReference type="Proteomes" id="UP000051565"/>
    </source>
</evidence>
<dbReference type="SUPFAM" id="SSF46785">
    <property type="entry name" value="Winged helix' DNA-binding domain"/>
    <property type="match status" value="1"/>
</dbReference>
<dbReference type="PATRIC" id="fig|1122148.6.peg.1212"/>
<proteinExistence type="inferred from homology"/>
<keyword evidence="3" id="KW-0238">DNA-binding</keyword>
<gene>
    <name evidence="6" type="ORF">IV52_GL001185</name>
</gene>
<dbReference type="GO" id="GO:0003677">
    <property type="term" value="F:DNA binding"/>
    <property type="evidence" value="ECO:0007669"/>
    <property type="project" value="UniProtKB-KW"/>
</dbReference>
<dbReference type="InterPro" id="IPR036390">
    <property type="entry name" value="WH_DNA-bd_sf"/>
</dbReference>
<dbReference type="Gene3D" id="3.40.190.290">
    <property type="match status" value="1"/>
</dbReference>
<organism evidence="6 7">
    <name type="scientific">Fructilactobacillus lindneri DSM 20690 = JCM 11027</name>
    <dbReference type="NCBI Taxonomy" id="1122148"/>
    <lineage>
        <taxon>Bacteria</taxon>
        <taxon>Bacillati</taxon>
        <taxon>Bacillota</taxon>
        <taxon>Bacilli</taxon>
        <taxon>Lactobacillales</taxon>
        <taxon>Lactobacillaceae</taxon>
        <taxon>Fructilactobacillus</taxon>
    </lineage>
</organism>
<dbReference type="GO" id="GO:0005829">
    <property type="term" value="C:cytosol"/>
    <property type="evidence" value="ECO:0007669"/>
    <property type="project" value="TreeGrafter"/>
</dbReference>
<name>A0A0R2JMJ2_9LACO</name>
<evidence type="ECO:0000256" key="1">
    <source>
        <dbReference type="ARBA" id="ARBA00009437"/>
    </source>
</evidence>
<dbReference type="OrthoDB" id="9803735at2"/>
<dbReference type="InterPro" id="IPR050950">
    <property type="entry name" value="HTH-type_LysR_regulators"/>
</dbReference>
<dbReference type="PANTHER" id="PTHR30419">
    <property type="entry name" value="HTH-TYPE TRANSCRIPTIONAL REGULATOR YBHD"/>
    <property type="match status" value="1"/>
</dbReference>
<feature type="domain" description="HTH lysR-type" evidence="5">
    <location>
        <begin position="1"/>
        <end position="60"/>
    </location>
</feature>
<keyword evidence="7" id="KW-1185">Reference proteome</keyword>
<dbReference type="Gene3D" id="1.10.10.10">
    <property type="entry name" value="Winged helix-like DNA-binding domain superfamily/Winged helix DNA-binding domain"/>
    <property type="match status" value="1"/>
</dbReference>
<evidence type="ECO:0000256" key="3">
    <source>
        <dbReference type="ARBA" id="ARBA00023125"/>
    </source>
</evidence>
<reference evidence="6 7" key="1">
    <citation type="journal article" date="2015" name="Genome Announc.">
        <title>Expanding the biotechnology potential of lactobacilli through comparative genomics of 213 strains and associated genera.</title>
        <authorList>
            <person name="Sun Z."/>
            <person name="Harris H.M."/>
            <person name="McCann A."/>
            <person name="Guo C."/>
            <person name="Argimon S."/>
            <person name="Zhang W."/>
            <person name="Yang X."/>
            <person name="Jeffery I.B."/>
            <person name="Cooney J.C."/>
            <person name="Kagawa T.F."/>
            <person name="Liu W."/>
            <person name="Song Y."/>
            <person name="Salvetti E."/>
            <person name="Wrobel A."/>
            <person name="Rasinkangas P."/>
            <person name="Parkhill J."/>
            <person name="Rea M.C."/>
            <person name="O'Sullivan O."/>
            <person name="Ritari J."/>
            <person name="Douillard F.P."/>
            <person name="Paul Ross R."/>
            <person name="Yang R."/>
            <person name="Briner A.E."/>
            <person name="Felis G.E."/>
            <person name="de Vos W.M."/>
            <person name="Barrangou R."/>
            <person name="Klaenhammer T.R."/>
            <person name="Caufield P.W."/>
            <person name="Cui Y."/>
            <person name="Zhang H."/>
            <person name="O'Toole P.W."/>
        </authorList>
    </citation>
    <scope>NUCLEOTIDE SEQUENCE [LARGE SCALE GENOMIC DNA]</scope>
    <source>
        <strain evidence="6 7">DSM 20690</strain>
    </source>
</reference>
<dbReference type="PROSITE" id="PS50931">
    <property type="entry name" value="HTH_LYSR"/>
    <property type="match status" value="1"/>
</dbReference>
<dbReference type="Proteomes" id="UP000051565">
    <property type="component" value="Unassembled WGS sequence"/>
</dbReference>